<dbReference type="PANTHER" id="PTHR35004">
    <property type="entry name" value="TRANSPOSASE RV3428C-RELATED"/>
    <property type="match status" value="1"/>
</dbReference>
<dbReference type="Proteomes" id="UP000002420">
    <property type="component" value="Plasmid pGLOV01"/>
</dbReference>
<feature type="compositionally biased region" description="Basic and acidic residues" evidence="1">
    <location>
        <begin position="502"/>
        <end position="523"/>
    </location>
</feature>
<dbReference type="InterPro" id="IPR054353">
    <property type="entry name" value="IstA-like_C"/>
</dbReference>
<dbReference type="NCBIfam" id="NF033546">
    <property type="entry name" value="transpos_IS21"/>
    <property type="match status" value="1"/>
</dbReference>
<dbReference type="Pfam" id="PF22483">
    <property type="entry name" value="Mu-transpos_C_2"/>
    <property type="match status" value="1"/>
</dbReference>
<dbReference type="PROSITE" id="PS50532">
    <property type="entry name" value="HTH_IS408"/>
    <property type="match status" value="1"/>
</dbReference>
<keyword evidence="4" id="KW-0614">Plasmid</keyword>
<name>B3EBY2_TRIL1</name>
<feature type="region of interest" description="Disordered" evidence="1">
    <location>
        <begin position="490"/>
        <end position="523"/>
    </location>
</feature>
<dbReference type="AlphaFoldDB" id="B3EBY2"/>
<evidence type="ECO:0000259" key="3">
    <source>
        <dbReference type="PROSITE" id="PS50994"/>
    </source>
</evidence>
<dbReference type="PROSITE" id="PS50994">
    <property type="entry name" value="INTEGRASE"/>
    <property type="match status" value="1"/>
</dbReference>
<evidence type="ECO:0000313" key="4">
    <source>
        <dbReference type="EMBL" id="ACD97414.1"/>
    </source>
</evidence>
<dbReference type="EMBL" id="CP001090">
    <property type="protein sequence ID" value="ACD97414.1"/>
    <property type="molecule type" value="Genomic_DNA"/>
</dbReference>
<dbReference type="GO" id="GO:0015074">
    <property type="term" value="P:DNA integration"/>
    <property type="evidence" value="ECO:0007669"/>
    <property type="project" value="InterPro"/>
</dbReference>
<dbReference type="PANTHER" id="PTHR35004:SF8">
    <property type="entry name" value="TRANSPOSASE RV3428C-RELATED"/>
    <property type="match status" value="1"/>
</dbReference>
<keyword evidence="5" id="KW-1185">Reference proteome</keyword>
<evidence type="ECO:0000313" key="5">
    <source>
        <dbReference type="Proteomes" id="UP000002420"/>
    </source>
</evidence>
<proteinExistence type="predicted"/>
<sequence length="523" mass="59666">MPRERVAMRKIREILRLVWGCNRSRRDTAKACGVGKSTVNDTIARAIAAGLCWPIALDDEALEKLLYPPPQPPSSRKLHQPDWQSLHDELTSHKHLTLMLLWQEYKEGEPSGYQYSQFCELYRQWRKKLDRSMRQEHRAGDKFFVDYSGMTLPIVDASTGEIREAEIFVGVMGNSNLTYAEATWTQGLPDWIGSHIRAFGYLGAVPQCVVPDNLRSGVTKACRYEPQLNPSYAECADHYGTAVIPARVRRPKDKAKVEGGVLIAQRFILAGLRQRTFFSLAEANAAIRQRLELLNNRPFRKLPGCRRSRFEEFDRPAMRPLPETPYQLSQWSKARVHIDYHVEVDHHFYSVPHRLVGEQLEIRATATTIECLHRGNRVASHPRSYLQGKHSTLPEHMPKAHREYAEWTPQRIVAWAAQSGAATAAVVEQILSRKAYPEHGFRSCMGVISLGKRFSKERLEAACARALAIRGVSYKSIKSILENNLDQKPLPSQLELPPVSHENLRGTHYYNDERLSHAEPTDH</sequence>
<accession>B3EBY2</accession>
<geneLocation type="plasmid" evidence="4 5">
    <name>pGLOV01</name>
</geneLocation>
<dbReference type="InterPro" id="IPR001584">
    <property type="entry name" value="Integrase_cat-core"/>
</dbReference>
<protein>
    <submittedName>
        <fullName evidence="4">Integrase catalytic region</fullName>
    </submittedName>
</protein>
<evidence type="ECO:0000256" key="1">
    <source>
        <dbReference type="SAM" id="MobiDB-lite"/>
    </source>
</evidence>
<reference evidence="4 5" key="1">
    <citation type="submission" date="2008-05" db="EMBL/GenBank/DDBJ databases">
        <title>Complete sequence of plasmid of Geobacter lovleyi SZ.</title>
        <authorList>
            <consortium name="US DOE Joint Genome Institute"/>
            <person name="Lucas S."/>
            <person name="Copeland A."/>
            <person name="Lapidus A."/>
            <person name="Glavina del Rio T."/>
            <person name="Dalin E."/>
            <person name="Tice H."/>
            <person name="Bruce D."/>
            <person name="Goodwin L."/>
            <person name="Pitluck S."/>
            <person name="Chertkov O."/>
            <person name="Meincke L."/>
            <person name="Brettin T."/>
            <person name="Detter J.C."/>
            <person name="Han C."/>
            <person name="Tapia R."/>
            <person name="Kuske C.R."/>
            <person name="Schmutz J."/>
            <person name="Larimer F."/>
            <person name="Land M."/>
            <person name="Hauser L."/>
            <person name="Kyrpides N."/>
            <person name="Mikhailova N."/>
            <person name="Sung Y."/>
            <person name="Fletcher K.E."/>
            <person name="Ritalahti K.M."/>
            <person name="Loeffler F.E."/>
            <person name="Richardson P."/>
        </authorList>
    </citation>
    <scope>NUCLEOTIDE SEQUENCE [LARGE SCALE GENOMIC DNA]</scope>
    <source>
        <strain evidence="5">ATCC BAA-1151 / DSM 17278 / SZ</strain>
        <plasmid evidence="5">Plasmid pGLOV01</plasmid>
    </source>
</reference>
<evidence type="ECO:0000259" key="2">
    <source>
        <dbReference type="PROSITE" id="PS50532"/>
    </source>
</evidence>
<feature type="domain" description="HTH IS408-type" evidence="2">
    <location>
        <begin position="11"/>
        <end position="90"/>
    </location>
</feature>
<gene>
    <name evidence="4" type="ordered locus">Glov_3716</name>
</gene>
<dbReference type="InterPro" id="IPR017895">
    <property type="entry name" value="HTH_IS408/IS1162_type"/>
</dbReference>
<dbReference type="eggNOG" id="COG4584">
    <property type="taxonomic scope" value="Bacteria"/>
</dbReference>
<organism evidence="4 5">
    <name type="scientific">Trichlorobacter lovleyi (strain ATCC BAA-1151 / DSM 17278 / SZ)</name>
    <name type="common">Geobacter lovleyi</name>
    <dbReference type="NCBI Taxonomy" id="398767"/>
    <lineage>
        <taxon>Bacteria</taxon>
        <taxon>Pseudomonadati</taxon>
        <taxon>Thermodesulfobacteriota</taxon>
        <taxon>Desulfuromonadia</taxon>
        <taxon>Geobacterales</taxon>
        <taxon>Geobacteraceae</taxon>
        <taxon>Trichlorobacter</taxon>
    </lineage>
</organism>
<dbReference type="HOGENOM" id="CLU_020626_11_0_7"/>
<feature type="domain" description="Integrase catalytic" evidence="3">
    <location>
        <begin position="135"/>
        <end position="317"/>
    </location>
</feature>
<dbReference type="KEGG" id="glo:Glov_3716"/>